<name>A0AAD7U8J3_9STRA</name>
<sequence>MPALLLLLLWCAQALAPNKAPLKTNVAGKYFVDATCIDCDTCRWMAPEIFGRAEGKSCVVKQPASPEQEELATRAAVACPTGSIRARGNPPKVEFPELVDERFPNVYHCGFHSPKSFGATPYLVSRGGRVIMIDSPRFNSKFANRIEREFGAPEFLLLTHIDDVADHAKWKERFPEMKRVIHEAEVRGPDKWPYIETRDVEIQLSDEDSDIAPGVSAIHVPGHSRGHLAFLVETDGDNVLFTGDHLALSARLGRLDGFARYGWDVGKQADSIAKLKDLDFLHILPGHGRRISFSSADKRRAAVEEAARLFREDPYGRKSVATPLWKTPDLVAET</sequence>
<dbReference type="Gene3D" id="3.30.70.20">
    <property type="match status" value="1"/>
</dbReference>
<evidence type="ECO:0000313" key="3">
    <source>
        <dbReference type="EMBL" id="KAJ8600212.1"/>
    </source>
</evidence>
<dbReference type="Proteomes" id="UP001230188">
    <property type="component" value="Unassembled WGS sequence"/>
</dbReference>
<evidence type="ECO:0000256" key="1">
    <source>
        <dbReference type="SAM" id="SignalP"/>
    </source>
</evidence>
<dbReference type="Pfam" id="PF13370">
    <property type="entry name" value="Fer4_13"/>
    <property type="match status" value="1"/>
</dbReference>
<dbReference type="PANTHER" id="PTHR42773">
    <property type="entry name" value="METALLO-BETA-LACTAMASE-RELATED"/>
    <property type="match status" value="1"/>
</dbReference>
<comment type="caution">
    <text evidence="3">The sequence shown here is derived from an EMBL/GenBank/DDBJ whole genome shotgun (WGS) entry which is preliminary data.</text>
</comment>
<evidence type="ECO:0000259" key="2">
    <source>
        <dbReference type="SMART" id="SM00849"/>
    </source>
</evidence>
<keyword evidence="1" id="KW-0732">Signal</keyword>
<gene>
    <name evidence="3" type="ORF">CTAYLR_001921</name>
</gene>
<feature type="chain" id="PRO_5041969007" description="Metallo-beta-lactamase domain-containing protein" evidence="1">
    <location>
        <begin position="17"/>
        <end position="334"/>
    </location>
</feature>
<proteinExistence type="predicted"/>
<accession>A0AAD7U8J3</accession>
<dbReference type="InterPro" id="IPR036866">
    <property type="entry name" value="RibonucZ/Hydroxyglut_hydro"/>
</dbReference>
<dbReference type="SUPFAM" id="SSF56281">
    <property type="entry name" value="Metallo-hydrolase/oxidoreductase"/>
    <property type="match status" value="1"/>
</dbReference>
<dbReference type="SMART" id="SM00849">
    <property type="entry name" value="Lactamase_B"/>
    <property type="match status" value="1"/>
</dbReference>
<dbReference type="CDD" id="cd07727">
    <property type="entry name" value="YmaE-like_MBL-fold"/>
    <property type="match status" value="1"/>
</dbReference>
<dbReference type="PANTHER" id="PTHR42773:SF1">
    <property type="entry name" value="METALLO-BETA-LACTAMASE FAMILY PROTEIN"/>
    <property type="match status" value="1"/>
</dbReference>
<dbReference type="EMBL" id="JAQMWT010000526">
    <property type="protein sequence ID" value="KAJ8600212.1"/>
    <property type="molecule type" value="Genomic_DNA"/>
</dbReference>
<dbReference type="SUPFAM" id="SSF54862">
    <property type="entry name" value="4Fe-4S ferredoxins"/>
    <property type="match status" value="1"/>
</dbReference>
<dbReference type="Pfam" id="PF00753">
    <property type="entry name" value="Lactamase_B"/>
    <property type="match status" value="1"/>
</dbReference>
<dbReference type="AlphaFoldDB" id="A0AAD7U8J3"/>
<organism evidence="3 4">
    <name type="scientific">Chrysophaeum taylorii</name>
    <dbReference type="NCBI Taxonomy" id="2483200"/>
    <lineage>
        <taxon>Eukaryota</taxon>
        <taxon>Sar</taxon>
        <taxon>Stramenopiles</taxon>
        <taxon>Ochrophyta</taxon>
        <taxon>Pelagophyceae</taxon>
        <taxon>Pelagomonadales</taxon>
        <taxon>Pelagomonadaceae</taxon>
        <taxon>Chrysophaeum</taxon>
    </lineage>
</organism>
<keyword evidence="4" id="KW-1185">Reference proteome</keyword>
<protein>
    <recommendedName>
        <fullName evidence="2">Metallo-beta-lactamase domain-containing protein</fullName>
    </recommendedName>
</protein>
<dbReference type="Gene3D" id="3.60.15.10">
    <property type="entry name" value="Ribonuclease Z/Hydroxyacylglutathione hydrolase-like"/>
    <property type="match status" value="1"/>
</dbReference>
<feature type="domain" description="Metallo-beta-lactamase" evidence="2">
    <location>
        <begin position="118"/>
        <end position="287"/>
    </location>
</feature>
<reference evidence="3" key="1">
    <citation type="submission" date="2023-01" db="EMBL/GenBank/DDBJ databases">
        <title>Metagenome sequencing of chrysophaentin producing Chrysophaeum taylorii.</title>
        <authorList>
            <person name="Davison J."/>
            <person name="Bewley C."/>
        </authorList>
    </citation>
    <scope>NUCLEOTIDE SEQUENCE</scope>
    <source>
        <strain evidence="3">NIES-1699</strain>
    </source>
</reference>
<evidence type="ECO:0000313" key="4">
    <source>
        <dbReference type="Proteomes" id="UP001230188"/>
    </source>
</evidence>
<feature type="signal peptide" evidence="1">
    <location>
        <begin position="1"/>
        <end position="16"/>
    </location>
</feature>
<dbReference type="InterPro" id="IPR001279">
    <property type="entry name" value="Metallo-B-lactamas"/>
</dbReference>